<proteinExistence type="predicted"/>
<dbReference type="Pfam" id="PF13899">
    <property type="entry name" value="Thioredoxin_7"/>
    <property type="match status" value="1"/>
</dbReference>
<dbReference type="InterPro" id="IPR006577">
    <property type="entry name" value="UAS"/>
</dbReference>
<dbReference type="AlphaFoldDB" id="A0A7E4VC36"/>
<protein>
    <submittedName>
        <fullName evidence="4">UBX domain-containing protein</fullName>
    </submittedName>
</protein>
<feature type="region of interest" description="Disordered" evidence="1">
    <location>
        <begin position="48"/>
        <end position="140"/>
    </location>
</feature>
<feature type="compositionally biased region" description="Acidic residues" evidence="1">
    <location>
        <begin position="78"/>
        <end position="88"/>
    </location>
</feature>
<accession>A0A7E4VC36</accession>
<reference evidence="3" key="1">
    <citation type="journal article" date="2013" name="Genetics">
        <title>The draft genome and transcriptome of Panagrellus redivivus are shaped by the harsh demands of a free-living lifestyle.</title>
        <authorList>
            <person name="Srinivasan J."/>
            <person name="Dillman A.R."/>
            <person name="Macchietto M.G."/>
            <person name="Heikkinen L."/>
            <person name="Lakso M."/>
            <person name="Fracchia K.M."/>
            <person name="Antoshechkin I."/>
            <person name="Mortazavi A."/>
            <person name="Wong G."/>
            <person name="Sternberg P.W."/>
        </authorList>
    </citation>
    <scope>NUCLEOTIDE SEQUENCE [LARGE SCALE GENOMIC DNA]</scope>
    <source>
        <strain evidence="3">MT8872</strain>
    </source>
</reference>
<feature type="compositionally biased region" description="Polar residues" evidence="1">
    <location>
        <begin position="94"/>
        <end position="119"/>
    </location>
</feature>
<name>A0A7E4VC36_PANRE</name>
<dbReference type="Pfam" id="PF14555">
    <property type="entry name" value="UBA_4"/>
    <property type="match status" value="1"/>
</dbReference>
<dbReference type="InterPro" id="IPR050730">
    <property type="entry name" value="UBX_domain-protein"/>
</dbReference>
<evidence type="ECO:0000256" key="1">
    <source>
        <dbReference type="SAM" id="MobiDB-lite"/>
    </source>
</evidence>
<feature type="domain" description="UBX" evidence="2">
    <location>
        <begin position="440"/>
        <end position="518"/>
    </location>
</feature>
<dbReference type="SUPFAM" id="SSF54236">
    <property type="entry name" value="Ubiquitin-like"/>
    <property type="match status" value="1"/>
</dbReference>
<dbReference type="Proteomes" id="UP000492821">
    <property type="component" value="Unassembled WGS sequence"/>
</dbReference>
<dbReference type="GO" id="GO:0005634">
    <property type="term" value="C:nucleus"/>
    <property type="evidence" value="ECO:0007669"/>
    <property type="project" value="TreeGrafter"/>
</dbReference>
<feature type="compositionally biased region" description="Low complexity" evidence="1">
    <location>
        <begin position="55"/>
        <end position="70"/>
    </location>
</feature>
<dbReference type="PANTHER" id="PTHR23322">
    <property type="entry name" value="FAS-ASSOCIATED PROTEIN"/>
    <property type="match status" value="1"/>
</dbReference>
<feature type="compositionally biased region" description="Basic residues" evidence="1">
    <location>
        <begin position="365"/>
        <end position="374"/>
    </location>
</feature>
<dbReference type="PROSITE" id="PS50033">
    <property type="entry name" value="UBX"/>
    <property type="match status" value="1"/>
</dbReference>
<evidence type="ECO:0000313" key="4">
    <source>
        <dbReference type="WBParaSite" id="Pan_g19174.t1"/>
    </source>
</evidence>
<sequence length="521" mass="57690">MSTINPESLSQFVDFTGCSDETEAKKYILMYDNDVGRAADRYFQMQNRASSRPTANGSGSAGASSSSNGRGRSRDPVVIDDEDMEMDSEPSSSTANGRASNGPSSSCHRQQPTRSSSRNYAPPMASQPHALPEHENGVRRPMGRVRGTLVNESFAQTWHNGMSRAAPTVFSAAAHDHQLLAQQQEAMLRNAAANGTSRAAAEAARKNQTLQAMYRPPVDITFIGPWESARANATASKLWLLANLQGATCFASSCLNRDIWSQEMVREILQKNFFFWQVSDNIPDCKRVAAYYEIKSFPAVFIVDPRTGELVGRITQLKDAVCFLEQLTTFLDKYPDYEAYDNAFAEQFGHKKPEAAARADTPPPKKPKGKKRRAASPIEAASEGTPSQKRSRSGANPPVASAAATVDEEMPEINELCNNTTRVTTVDPDEWRNLIPPASSTTPQIQMMIRLPNNEREKISVPNTTPLRAIFTFIEGRGLNARDHIFVLTYPRREYTFEAHGNHTLASLGFNRQEMIHVDHK</sequence>
<reference evidence="4" key="2">
    <citation type="submission" date="2020-10" db="UniProtKB">
        <authorList>
            <consortium name="WormBaseParasite"/>
        </authorList>
    </citation>
    <scope>IDENTIFICATION</scope>
</reference>
<dbReference type="InterPro" id="IPR029071">
    <property type="entry name" value="Ubiquitin-like_domsf"/>
</dbReference>
<dbReference type="InterPro" id="IPR001012">
    <property type="entry name" value="UBX_dom"/>
</dbReference>
<dbReference type="Gene3D" id="3.10.20.90">
    <property type="entry name" value="Phosphatidylinositol 3-kinase Catalytic Subunit, Chain A, domain 1"/>
    <property type="match status" value="1"/>
</dbReference>
<dbReference type="GO" id="GO:0043130">
    <property type="term" value="F:ubiquitin binding"/>
    <property type="evidence" value="ECO:0007669"/>
    <property type="project" value="TreeGrafter"/>
</dbReference>
<dbReference type="Gene3D" id="3.40.30.10">
    <property type="entry name" value="Glutaredoxin"/>
    <property type="match status" value="1"/>
</dbReference>
<organism evidence="3 4">
    <name type="scientific">Panagrellus redivivus</name>
    <name type="common">Microworm</name>
    <dbReference type="NCBI Taxonomy" id="6233"/>
    <lineage>
        <taxon>Eukaryota</taxon>
        <taxon>Metazoa</taxon>
        <taxon>Ecdysozoa</taxon>
        <taxon>Nematoda</taxon>
        <taxon>Chromadorea</taxon>
        <taxon>Rhabditida</taxon>
        <taxon>Tylenchina</taxon>
        <taxon>Panagrolaimomorpha</taxon>
        <taxon>Panagrolaimoidea</taxon>
        <taxon>Panagrolaimidae</taxon>
        <taxon>Panagrellus</taxon>
    </lineage>
</organism>
<feature type="region of interest" description="Disordered" evidence="1">
    <location>
        <begin position="352"/>
        <end position="406"/>
    </location>
</feature>
<dbReference type="SMART" id="SM00594">
    <property type="entry name" value="UAS"/>
    <property type="match status" value="1"/>
</dbReference>
<evidence type="ECO:0000259" key="2">
    <source>
        <dbReference type="PROSITE" id="PS50033"/>
    </source>
</evidence>
<dbReference type="SUPFAM" id="SSF52833">
    <property type="entry name" value="Thioredoxin-like"/>
    <property type="match status" value="1"/>
</dbReference>
<dbReference type="GO" id="GO:0043161">
    <property type="term" value="P:proteasome-mediated ubiquitin-dependent protein catabolic process"/>
    <property type="evidence" value="ECO:0007669"/>
    <property type="project" value="TreeGrafter"/>
</dbReference>
<dbReference type="InterPro" id="IPR036249">
    <property type="entry name" value="Thioredoxin-like_sf"/>
</dbReference>
<dbReference type="WBParaSite" id="Pan_g19174.t1">
    <property type="protein sequence ID" value="Pan_g19174.t1"/>
    <property type="gene ID" value="Pan_g19174"/>
</dbReference>
<dbReference type="Pfam" id="PF00789">
    <property type="entry name" value="UBX"/>
    <property type="match status" value="1"/>
</dbReference>
<keyword evidence="3" id="KW-1185">Reference proteome</keyword>
<dbReference type="CDD" id="cd02958">
    <property type="entry name" value="UAS"/>
    <property type="match status" value="1"/>
</dbReference>
<dbReference type="PANTHER" id="PTHR23322:SF6">
    <property type="entry name" value="UBX DOMAIN-CONTAINING PROTEIN 7"/>
    <property type="match status" value="1"/>
</dbReference>
<evidence type="ECO:0000313" key="3">
    <source>
        <dbReference type="Proteomes" id="UP000492821"/>
    </source>
</evidence>